<dbReference type="OrthoDB" id="5298444at2"/>
<dbReference type="AlphaFoldDB" id="K4KRC8"/>
<sequence>MAQADALLDTLKAQLRAHKIRYREVAQALSLSEASIKRLFSTRGFDLPQLECICRLMGLEISDLFQAMHGQTALKQLTLEQEQTIASDATMLLVTVCVLNRWRLEDLTQHYQLTEAQCIQLLAKLDRMQVIDLLPKNRIKLKISPNFRWRPGGPIERFFMERLQRELFQADFSKPENKLHVLNGMLSTSGQQELQRKLDQLIIDFERLNQADARLDVAERHGTTLVLAMRDWQYQAFRTLNR</sequence>
<organism evidence="3 4">
    <name type="scientific">Simiduia agarivorans (strain DSM 21679 / JCM 13881 / BCRC 17597 / SA1)</name>
    <dbReference type="NCBI Taxonomy" id="1117647"/>
    <lineage>
        <taxon>Bacteria</taxon>
        <taxon>Pseudomonadati</taxon>
        <taxon>Pseudomonadota</taxon>
        <taxon>Gammaproteobacteria</taxon>
        <taxon>Cellvibrionales</taxon>
        <taxon>Cellvibrionaceae</taxon>
        <taxon>Simiduia</taxon>
    </lineage>
</organism>
<dbReference type="eggNOG" id="COG3655">
    <property type="taxonomic scope" value="Bacteria"/>
</dbReference>
<dbReference type="RefSeq" id="WP_015048991.1">
    <property type="nucleotide sequence ID" value="NC_018868.3"/>
</dbReference>
<feature type="coiled-coil region" evidence="1">
    <location>
        <begin position="1"/>
        <end position="28"/>
    </location>
</feature>
<keyword evidence="4" id="KW-1185">Reference proteome</keyword>
<dbReference type="STRING" id="1117647.M5M_18560"/>
<keyword evidence="1" id="KW-0175">Coiled coil</keyword>
<dbReference type="GO" id="GO:0003677">
    <property type="term" value="F:DNA binding"/>
    <property type="evidence" value="ECO:0007669"/>
    <property type="project" value="InterPro"/>
</dbReference>
<reference evidence="3 4" key="1">
    <citation type="journal article" date="2013" name="Genome Announc.">
        <title>Complete genome sequence of Simiduia agarivorans SA1(T), a marine bacterium able to degrade a variety of polysaccharides.</title>
        <authorList>
            <person name="Lin S.Y."/>
            <person name="Shieh W.Y."/>
            <person name="Chen J.S."/>
            <person name="Tang S.L."/>
        </authorList>
    </citation>
    <scope>NUCLEOTIDE SEQUENCE [LARGE SCALE GENOMIC DNA]</scope>
    <source>
        <strain evidence="4">DSM 21679 / JCM 13881 / BCRC 17597 / SA1</strain>
    </source>
</reference>
<dbReference type="Proteomes" id="UP000000466">
    <property type="component" value="Chromosome"/>
</dbReference>
<dbReference type="InterPro" id="IPR001387">
    <property type="entry name" value="Cro/C1-type_HTH"/>
</dbReference>
<gene>
    <name evidence="3" type="ordered locus">M5M_18560</name>
</gene>
<evidence type="ECO:0000259" key="2">
    <source>
        <dbReference type="Pfam" id="PF13443"/>
    </source>
</evidence>
<protein>
    <recommendedName>
        <fullName evidence="2">HTH cro/C1-type domain-containing protein</fullName>
    </recommendedName>
</protein>
<dbReference type="InterPro" id="IPR010982">
    <property type="entry name" value="Lambda_DNA-bd_dom_sf"/>
</dbReference>
<dbReference type="EMBL" id="CP003746">
    <property type="protein sequence ID" value="AFV00841.1"/>
    <property type="molecule type" value="Genomic_DNA"/>
</dbReference>
<dbReference type="Pfam" id="PF13443">
    <property type="entry name" value="HTH_26"/>
    <property type="match status" value="1"/>
</dbReference>
<accession>K4KRC8</accession>
<dbReference type="KEGG" id="saga:M5M_18560"/>
<evidence type="ECO:0000313" key="3">
    <source>
        <dbReference type="EMBL" id="AFV00841.1"/>
    </source>
</evidence>
<proteinExistence type="predicted"/>
<dbReference type="HOGENOM" id="CLU_090969_1_0_6"/>
<name>K4KRC8_SIMAS</name>
<evidence type="ECO:0000256" key="1">
    <source>
        <dbReference type="SAM" id="Coils"/>
    </source>
</evidence>
<dbReference type="SUPFAM" id="SSF47413">
    <property type="entry name" value="lambda repressor-like DNA-binding domains"/>
    <property type="match status" value="1"/>
</dbReference>
<evidence type="ECO:0000313" key="4">
    <source>
        <dbReference type="Proteomes" id="UP000000466"/>
    </source>
</evidence>
<feature type="domain" description="HTH cro/C1-type" evidence="2">
    <location>
        <begin position="11"/>
        <end position="65"/>
    </location>
</feature>